<feature type="compositionally biased region" description="Low complexity" evidence="16">
    <location>
        <begin position="1689"/>
        <end position="1714"/>
    </location>
</feature>
<feature type="region of interest" description="Disordered" evidence="16">
    <location>
        <begin position="1288"/>
        <end position="1602"/>
    </location>
</feature>
<dbReference type="FunFam" id="3.30.565.10:FF:000004">
    <property type="entry name" value="DNA topoisomerase 2"/>
    <property type="match status" value="1"/>
</dbReference>
<dbReference type="PANTHER" id="PTHR10169:SF38">
    <property type="entry name" value="DNA TOPOISOMERASE 2"/>
    <property type="match status" value="1"/>
</dbReference>
<feature type="region of interest" description="Disordered" evidence="16">
    <location>
        <begin position="1634"/>
        <end position="1851"/>
    </location>
</feature>
<dbReference type="InterPro" id="IPR013759">
    <property type="entry name" value="Topo_IIA_B_C"/>
</dbReference>
<feature type="compositionally biased region" description="Acidic residues" evidence="16">
    <location>
        <begin position="1842"/>
        <end position="1851"/>
    </location>
</feature>
<dbReference type="CDD" id="cd03365">
    <property type="entry name" value="TOPRIM_TopoIIA"/>
    <property type="match status" value="1"/>
</dbReference>
<organism evidence="19 20">
    <name type="scientific">Chaetomium fimeti</name>
    <dbReference type="NCBI Taxonomy" id="1854472"/>
    <lineage>
        <taxon>Eukaryota</taxon>
        <taxon>Fungi</taxon>
        <taxon>Dikarya</taxon>
        <taxon>Ascomycota</taxon>
        <taxon>Pezizomycotina</taxon>
        <taxon>Sordariomycetes</taxon>
        <taxon>Sordariomycetidae</taxon>
        <taxon>Sordariales</taxon>
        <taxon>Chaetomiaceae</taxon>
        <taxon>Chaetomium</taxon>
    </lineage>
</organism>
<evidence type="ECO:0000256" key="11">
    <source>
        <dbReference type="ARBA" id="ARBA00023029"/>
    </source>
</evidence>
<dbReference type="GO" id="GO:0000819">
    <property type="term" value="P:sister chromatid segregation"/>
    <property type="evidence" value="ECO:0007669"/>
    <property type="project" value="TreeGrafter"/>
</dbReference>
<dbReference type="FunFam" id="3.30.230.10:FF:000008">
    <property type="entry name" value="DNA topoisomerase 2"/>
    <property type="match status" value="1"/>
</dbReference>
<dbReference type="Gene3D" id="3.30.1490.30">
    <property type="match status" value="1"/>
</dbReference>
<dbReference type="InterPro" id="IPR001154">
    <property type="entry name" value="TopoII_euk"/>
</dbReference>
<keyword evidence="9" id="KW-0067">ATP-binding</keyword>
<feature type="active site" description="O-(5'-phospho-DNA)-tyrosine intermediate" evidence="15">
    <location>
        <position position="890"/>
    </location>
</feature>
<dbReference type="PROSITE" id="PS50880">
    <property type="entry name" value="TOPRIM"/>
    <property type="match status" value="1"/>
</dbReference>
<dbReference type="Gene3D" id="3.30.1360.40">
    <property type="match status" value="1"/>
</dbReference>
<evidence type="ECO:0000256" key="4">
    <source>
        <dbReference type="ARBA" id="ARBA00011080"/>
    </source>
</evidence>
<keyword evidence="7" id="KW-0479">Metal-binding</keyword>
<dbReference type="GO" id="GO:0003918">
    <property type="term" value="F:DNA topoisomerase type II (double strand cut, ATP-hydrolyzing) activity"/>
    <property type="evidence" value="ECO:0007669"/>
    <property type="project" value="UniProtKB-EC"/>
</dbReference>
<evidence type="ECO:0000259" key="17">
    <source>
        <dbReference type="PROSITE" id="PS50880"/>
    </source>
</evidence>
<evidence type="ECO:0000256" key="7">
    <source>
        <dbReference type="ARBA" id="ARBA00022723"/>
    </source>
</evidence>
<dbReference type="FunFam" id="3.30.1360.40:FF:000003">
    <property type="entry name" value="DNA topoisomerase 2"/>
    <property type="match status" value="1"/>
</dbReference>
<evidence type="ECO:0000256" key="14">
    <source>
        <dbReference type="ARBA" id="ARBA00031138"/>
    </source>
</evidence>
<dbReference type="SMART" id="SM00433">
    <property type="entry name" value="TOP2c"/>
    <property type="match status" value="1"/>
</dbReference>
<feature type="compositionally biased region" description="Acidic residues" evidence="16">
    <location>
        <begin position="1678"/>
        <end position="1688"/>
    </location>
</feature>
<feature type="compositionally biased region" description="Acidic residues" evidence="16">
    <location>
        <begin position="1528"/>
        <end position="1539"/>
    </location>
</feature>
<feature type="compositionally biased region" description="Acidic residues" evidence="16">
    <location>
        <begin position="1816"/>
        <end position="1825"/>
    </location>
</feature>
<feature type="compositionally biased region" description="Acidic residues" evidence="16">
    <location>
        <begin position="1557"/>
        <end position="1571"/>
    </location>
</feature>
<evidence type="ECO:0000313" key="19">
    <source>
        <dbReference type="EMBL" id="KAK3294034.1"/>
    </source>
</evidence>
<evidence type="ECO:0000256" key="6">
    <source>
        <dbReference type="ARBA" id="ARBA00019635"/>
    </source>
</evidence>
<keyword evidence="13 15" id="KW-0413">Isomerase</keyword>
<dbReference type="Proteomes" id="UP001278766">
    <property type="component" value="Unassembled WGS sequence"/>
</dbReference>
<evidence type="ECO:0000256" key="9">
    <source>
        <dbReference type="ARBA" id="ARBA00022840"/>
    </source>
</evidence>
<dbReference type="Gene3D" id="3.30.565.10">
    <property type="entry name" value="Histidine kinase-like ATPase, C-terminal domain"/>
    <property type="match status" value="1"/>
</dbReference>
<evidence type="ECO:0000256" key="15">
    <source>
        <dbReference type="PROSITE-ProRule" id="PRU01384"/>
    </source>
</evidence>
<keyword evidence="12 15" id="KW-0238">DNA-binding</keyword>
<evidence type="ECO:0000259" key="18">
    <source>
        <dbReference type="PROSITE" id="PS52040"/>
    </source>
</evidence>
<dbReference type="CDD" id="cd16930">
    <property type="entry name" value="HATPase_TopII-like"/>
    <property type="match status" value="1"/>
</dbReference>
<keyword evidence="11 15" id="KW-0799">Topoisomerase</keyword>
<dbReference type="Pfam" id="PF16898">
    <property type="entry name" value="TOPRIM_C"/>
    <property type="match status" value="1"/>
</dbReference>
<feature type="region of interest" description="Disordered" evidence="16">
    <location>
        <begin position="1"/>
        <end position="113"/>
    </location>
</feature>
<feature type="domain" description="Topo IIA-type catalytic" evidence="18">
    <location>
        <begin position="800"/>
        <end position="1256"/>
    </location>
</feature>
<accession>A0AAE0LRC5</accession>
<dbReference type="GO" id="GO:0000712">
    <property type="term" value="P:resolution of meiotic recombination intermediates"/>
    <property type="evidence" value="ECO:0007669"/>
    <property type="project" value="TreeGrafter"/>
</dbReference>
<evidence type="ECO:0000313" key="20">
    <source>
        <dbReference type="Proteomes" id="UP001278766"/>
    </source>
</evidence>
<dbReference type="PROSITE" id="PS52040">
    <property type="entry name" value="TOPO_IIA"/>
    <property type="match status" value="1"/>
</dbReference>
<reference evidence="19" key="1">
    <citation type="journal article" date="2023" name="Mol. Phylogenet. Evol.">
        <title>Genome-scale phylogeny and comparative genomics of the fungal order Sordariales.</title>
        <authorList>
            <person name="Hensen N."/>
            <person name="Bonometti L."/>
            <person name="Westerberg I."/>
            <person name="Brannstrom I.O."/>
            <person name="Guillou S."/>
            <person name="Cros-Aarteil S."/>
            <person name="Calhoun S."/>
            <person name="Haridas S."/>
            <person name="Kuo A."/>
            <person name="Mondo S."/>
            <person name="Pangilinan J."/>
            <person name="Riley R."/>
            <person name="LaButti K."/>
            <person name="Andreopoulos B."/>
            <person name="Lipzen A."/>
            <person name="Chen C."/>
            <person name="Yan M."/>
            <person name="Daum C."/>
            <person name="Ng V."/>
            <person name="Clum A."/>
            <person name="Steindorff A."/>
            <person name="Ohm R.A."/>
            <person name="Martin F."/>
            <person name="Silar P."/>
            <person name="Natvig D.O."/>
            <person name="Lalanne C."/>
            <person name="Gautier V."/>
            <person name="Ament-Velasquez S.L."/>
            <person name="Kruys A."/>
            <person name="Hutchinson M.I."/>
            <person name="Powell A.J."/>
            <person name="Barry K."/>
            <person name="Miller A.N."/>
            <person name="Grigoriev I.V."/>
            <person name="Debuchy R."/>
            <person name="Gladieux P."/>
            <person name="Hiltunen Thoren M."/>
            <person name="Johannesson H."/>
        </authorList>
    </citation>
    <scope>NUCLEOTIDE SEQUENCE</scope>
    <source>
        <strain evidence="19">CBS 168.71</strain>
    </source>
</reference>
<feature type="compositionally biased region" description="Low complexity" evidence="16">
    <location>
        <begin position="104"/>
        <end position="113"/>
    </location>
</feature>
<dbReference type="GO" id="GO:0046872">
    <property type="term" value="F:metal ion binding"/>
    <property type="evidence" value="ECO:0007669"/>
    <property type="project" value="UniProtKB-KW"/>
</dbReference>
<dbReference type="SMART" id="SM00434">
    <property type="entry name" value="TOP4c"/>
    <property type="match status" value="1"/>
</dbReference>
<evidence type="ECO:0000256" key="8">
    <source>
        <dbReference type="ARBA" id="ARBA00022741"/>
    </source>
</evidence>
<dbReference type="InterPro" id="IPR034157">
    <property type="entry name" value="TOPRIM_TopoII"/>
</dbReference>
<dbReference type="SMART" id="SM00387">
    <property type="entry name" value="HATPase_c"/>
    <property type="match status" value="1"/>
</dbReference>
<dbReference type="InterPro" id="IPR001241">
    <property type="entry name" value="Topo_IIA"/>
</dbReference>
<feature type="compositionally biased region" description="Basic and acidic residues" evidence="16">
    <location>
        <begin position="1399"/>
        <end position="1409"/>
    </location>
</feature>
<comment type="cofactor">
    <cofactor evidence="2">
        <name>Ca(2+)</name>
        <dbReference type="ChEBI" id="CHEBI:29108"/>
    </cofactor>
</comment>
<name>A0AAE0LRC5_9PEZI</name>
<dbReference type="PRINTS" id="PR01158">
    <property type="entry name" value="TOPISMRASEII"/>
</dbReference>
<reference evidence="19" key="2">
    <citation type="submission" date="2023-06" db="EMBL/GenBank/DDBJ databases">
        <authorList>
            <consortium name="Lawrence Berkeley National Laboratory"/>
            <person name="Haridas S."/>
            <person name="Hensen N."/>
            <person name="Bonometti L."/>
            <person name="Westerberg I."/>
            <person name="Brannstrom I.O."/>
            <person name="Guillou S."/>
            <person name="Cros-Aarteil S."/>
            <person name="Calhoun S."/>
            <person name="Kuo A."/>
            <person name="Mondo S."/>
            <person name="Pangilinan J."/>
            <person name="Riley R."/>
            <person name="Labutti K."/>
            <person name="Andreopoulos B."/>
            <person name="Lipzen A."/>
            <person name="Chen C."/>
            <person name="Yanf M."/>
            <person name="Daum C."/>
            <person name="Ng V."/>
            <person name="Clum A."/>
            <person name="Steindorff A."/>
            <person name="Ohm R."/>
            <person name="Martin F."/>
            <person name="Silar P."/>
            <person name="Natvig D."/>
            <person name="Lalanne C."/>
            <person name="Gautier V."/>
            <person name="Ament-Velasquez S.L."/>
            <person name="Kruys A."/>
            <person name="Hutchinson M.I."/>
            <person name="Powell A.J."/>
            <person name="Barry K."/>
            <person name="Miller A.N."/>
            <person name="Grigoriev I.V."/>
            <person name="Debuchy R."/>
            <person name="Gladieux P."/>
            <person name="Thoren M.H."/>
            <person name="Johannesson H."/>
        </authorList>
    </citation>
    <scope>NUCLEOTIDE SEQUENCE</scope>
    <source>
        <strain evidence="19">CBS 168.71</strain>
    </source>
</reference>
<comment type="similarity">
    <text evidence="4">Belongs to the type II topoisomerase family.</text>
</comment>
<dbReference type="InterPro" id="IPR002205">
    <property type="entry name" value="Topo_IIA_dom_A"/>
</dbReference>
<evidence type="ECO:0000256" key="10">
    <source>
        <dbReference type="ARBA" id="ARBA00022842"/>
    </source>
</evidence>
<dbReference type="PRINTS" id="PR00418">
    <property type="entry name" value="TPI2FAMILY"/>
</dbReference>
<dbReference type="GO" id="GO:0005524">
    <property type="term" value="F:ATP binding"/>
    <property type="evidence" value="ECO:0007669"/>
    <property type="project" value="UniProtKB-KW"/>
</dbReference>
<dbReference type="InterPro" id="IPR050634">
    <property type="entry name" value="DNA_Topoisomerase_II"/>
</dbReference>
<evidence type="ECO:0000256" key="2">
    <source>
        <dbReference type="ARBA" id="ARBA00001913"/>
    </source>
</evidence>
<comment type="caution">
    <text evidence="19">The sequence shown here is derived from an EMBL/GenBank/DDBJ whole genome shotgun (WGS) entry which is preliminary data.</text>
</comment>
<dbReference type="InterPro" id="IPR018522">
    <property type="entry name" value="TopoIIA_CS"/>
</dbReference>
<dbReference type="InterPro" id="IPR013758">
    <property type="entry name" value="Topo_IIA_A/C_ab"/>
</dbReference>
<dbReference type="RefSeq" id="XP_062657548.1">
    <property type="nucleotide sequence ID" value="XM_062808109.1"/>
</dbReference>
<keyword evidence="20" id="KW-1185">Reference proteome</keyword>
<dbReference type="InterPro" id="IPR014721">
    <property type="entry name" value="Ribsml_uS5_D2-typ_fold_subgr"/>
</dbReference>
<dbReference type="InterPro" id="IPR013760">
    <property type="entry name" value="Topo_IIA-like_dom_sf"/>
</dbReference>
<dbReference type="EC" id="5.6.2.2" evidence="5"/>
<comment type="cofactor">
    <cofactor evidence="3">
        <name>Mg(2+)</name>
        <dbReference type="ChEBI" id="CHEBI:18420"/>
    </cofactor>
</comment>
<evidence type="ECO:0000256" key="5">
    <source>
        <dbReference type="ARBA" id="ARBA00012895"/>
    </source>
</evidence>
<keyword evidence="8" id="KW-0547">Nucleotide-binding</keyword>
<feature type="compositionally biased region" description="Acidic residues" evidence="16">
    <location>
        <begin position="89"/>
        <end position="101"/>
    </location>
</feature>
<feature type="compositionally biased region" description="Basic and acidic residues" evidence="16">
    <location>
        <begin position="1305"/>
        <end position="1330"/>
    </location>
</feature>
<comment type="catalytic activity">
    <reaction evidence="1 15">
        <text>ATP-dependent breakage, passage and rejoining of double-stranded DNA.</text>
        <dbReference type="EC" id="5.6.2.2"/>
    </reaction>
</comment>
<dbReference type="FunFam" id="3.40.50.670:FF:000001">
    <property type="entry name" value="DNA topoisomerase 2"/>
    <property type="match status" value="2"/>
</dbReference>
<dbReference type="EMBL" id="JAUEPN010000005">
    <property type="protein sequence ID" value="KAK3294034.1"/>
    <property type="molecule type" value="Genomic_DNA"/>
</dbReference>
<dbReference type="InterPro" id="IPR013506">
    <property type="entry name" value="Topo_IIA_bsu_dom2"/>
</dbReference>
<dbReference type="SUPFAM" id="SSF55874">
    <property type="entry name" value="ATPase domain of HSP90 chaperone/DNA topoisomerase II/histidine kinase"/>
    <property type="match status" value="1"/>
</dbReference>
<dbReference type="Gene3D" id="3.30.230.10">
    <property type="match status" value="1"/>
</dbReference>
<dbReference type="PANTHER" id="PTHR10169">
    <property type="entry name" value="DNA TOPOISOMERASE/GYRASE"/>
    <property type="match status" value="1"/>
</dbReference>
<proteinExistence type="inferred from homology"/>
<dbReference type="GeneID" id="87845057"/>
<evidence type="ECO:0000256" key="3">
    <source>
        <dbReference type="ARBA" id="ARBA00001946"/>
    </source>
</evidence>
<feature type="region of interest" description="Disordered" evidence="16">
    <location>
        <begin position="1177"/>
        <end position="1206"/>
    </location>
</feature>
<evidence type="ECO:0000256" key="12">
    <source>
        <dbReference type="ARBA" id="ARBA00023125"/>
    </source>
</evidence>
<keyword evidence="10" id="KW-0460">Magnesium</keyword>
<dbReference type="Gene3D" id="3.90.199.10">
    <property type="entry name" value="Topoisomerase II, domain 5"/>
    <property type="match status" value="1"/>
</dbReference>
<dbReference type="FunFam" id="3.90.199.10:FF:000002">
    <property type="entry name" value="DNA topoisomerase 2"/>
    <property type="match status" value="1"/>
</dbReference>
<dbReference type="Pfam" id="PF00521">
    <property type="entry name" value="DNA_topoisoIV"/>
    <property type="match status" value="1"/>
</dbReference>
<feature type="compositionally biased region" description="Low complexity" evidence="16">
    <location>
        <begin position="1733"/>
        <end position="1762"/>
    </location>
</feature>
<dbReference type="InterPro" id="IPR036890">
    <property type="entry name" value="HATPase_C_sf"/>
</dbReference>
<gene>
    <name evidence="19" type="ORF">B0H64DRAFT_475572</name>
</gene>
<dbReference type="Gene3D" id="1.10.268.10">
    <property type="entry name" value="Topoisomerase, domain 3"/>
    <property type="match status" value="1"/>
</dbReference>
<evidence type="ECO:0000256" key="1">
    <source>
        <dbReference type="ARBA" id="ARBA00000185"/>
    </source>
</evidence>
<evidence type="ECO:0000256" key="13">
    <source>
        <dbReference type="ARBA" id="ARBA00023235"/>
    </source>
</evidence>
<dbReference type="SUPFAM" id="SSF56719">
    <property type="entry name" value="Type II DNA topoisomerase"/>
    <property type="match status" value="1"/>
</dbReference>
<dbReference type="InterPro" id="IPR020568">
    <property type="entry name" value="Ribosomal_Su5_D2-typ_SF"/>
</dbReference>
<feature type="compositionally biased region" description="Acidic residues" evidence="16">
    <location>
        <begin position="1436"/>
        <end position="1445"/>
    </location>
</feature>
<dbReference type="SUPFAM" id="SSF54211">
    <property type="entry name" value="Ribosomal protein S5 domain 2-like"/>
    <property type="match status" value="1"/>
</dbReference>
<feature type="compositionally biased region" description="Basic residues" evidence="16">
    <location>
        <begin position="71"/>
        <end position="82"/>
    </location>
</feature>
<dbReference type="InterPro" id="IPR006171">
    <property type="entry name" value="TOPRIM_dom"/>
</dbReference>
<dbReference type="GO" id="GO:0003677">
    <property type="term" value="F:DNA binding"/>
    <property type="evidence" value="ECO:0007669"/>
    <property type="project" value="UniProtKB-UniRule"/>
</dbReference>
<dbReference type="PROSITE" id="PS00177">
    <property type="entry name" value="TOPOISOMERASE_II"/>
    <property type="match status" value="1"/>
</dbReference>
<dbReference type="Pfam" id="PF01751">
    <property type="entry name" value="Toprim"/>
    <property type="match status" value="1"/>
</dbReference>
<feature type="compositionally biased region" description="Acidic residues" evidence="16">
    <location>
        <begin position="1495"/>
        <end position="1508"/>
    </location>
</feature>
<evidence type="ECO:0000256" key="16">
    <source>
        <dbReference type="SAM" id="MobiDB-lite"/>
    </source>
</evidence>
<dbReference type="Gene3D" id="3.40.50.670">
    <property type="match status" value="1"/>
</dbReference>
<dbReference type="InterPro" id="IPR003594">
    <property type="entry name" value="HATPase_dom"/>
</dbReference>
<dbReference type="GO" id="GO:0005634">
    <property type="term" value="C:nucleus"/>
    <property type="evidence" value="ECO:0007669"/>
    <property type="project" value="TreeGrafter"/>
</dbReference>
<protein>
    <recommendedName>
        <fullName evidence="6">DNA topoisomerase 2</fullName>
        <ecNumber evidence="5">5.6.2.2</ecNumber>
    </recommendedName>
    <alternativeName>
        <fullName evidence="14">DNA topoisomerase II</fullName>
    </alternativeName>
</protein>
<dbReference type="InterPro" id="IPR013757">
    <property type="entry name" value="Topo_IIA_A_a_sf"/>
</dbReference>
<dbReference type="GO" id="GO:0006265">
    <property type="term" value="P:DNA topological change"/>
    <property type="evidence" value="ECO:0007669"/>
    <property type="project" value="UniProtKB-UniRule"/>
</dbReference>
<sequence>MDSEVDSVFGDYQDDSDGYSPEVKPKAKAAPKKTVATKAGKMVQTTLTTGKAAAKKRPKPESDGEDGVAPPKKKKAPAKKAGSKPLVEIENDSMVIDDDEPDAKPAAKPNKTATETYQKLTQLQHIIKRPDTYIGSVERMDQKLWVYNKGEKLMENRTVGFVPGLYKIFDEILVNAADNSQRDSSMTYLKVTVDRATGEISVENNGKGIPIEMHEKEKCYIPELIFGHLLTGSNYDDDEKKTVGGRNGYGAKLTNIFSQKFSIELQDSKNGKRYKQTWTENMSKMEKAKISSNKSGDFVKVSFLPDYKRFGMENGIDDDLEGLIYRRVYDMAGTVSGIKVWLNGEHLKINFKTYCELYAKSIANERGDAAVDGEKPVAKVEFDQQRHNGRLWQIGFTVSDGSFQQVSFVNSIATTSGGTHVNYIADQICEALGKELTKKKKGHSLKPSHFRNHIFIFINCLIDNPAFNSQTKEQLTTKMSAFGSKCVLSDQFLKKVKASEAIANIMEFADRKADKMMAKSDGNKRSRISNDKLIDANWAGTRRGHECTLILTEGDSARGLAVAGRAVLDPDRIGVFPLRGKMLNVRDASLEQIMKNKEIENIKKFLGLKHKQDYKDAKGLRYGHLMIMADQDLDGSHIKGLLINFLEVQFPSLLRIDDFFQEFITPVVKVWQGSNPKKPQNLKTFFNLPQYETWKESHKSDLRRWKYKYLKGLGSSSNEDAQIYFKDLDRHLKKFDILQPEESRLFELAFSKKKADARKEWLGNFVPGTFLDATAARKSYTDFVHKELILFSMADNMRSIPSMVDGLKPGQRKVIYGAFKRNLVNDQKVAELAGYISEVAAYHHGEVSLQQTIVGLAQTYVGSNNVNCLEPSGNFGSRLSGGSDAASARYIHTRLSPFARRIFSKLDEPNLEYQWDDGNMIEPKVYVPILPMVLVNGADGIGTGWSTSIPNYHPMEIVDNLKRRMGRFDSKDSEEGSFKPMTPWFRGWKGVLESDGPNRYKFNGIIKQDEQNPNEIHVTELPIRMWTDDFKSKLEDILRAEKTPSFIKDYREFNDHQTVHFIIDLEEKHMKAALDEGLLEKFKLTKGMTTTNLVAFNTRGQIHKYENPEEIMEEFYHYRFNMYTERKKHWLGVYHADYRKLKNQYRFILEIIENKLIVSKKKKDVLVQELRDRKYEAFPPKDDKKGKSTDEELGKDDGEEEETSNGARDYDYLLSMPIWSLTNERLDKLKNQIAAKKAEHDELDALSEKDLWIQDLDGFVEEWHTQLKLDEEITADIRRMGRRTSRKIGAGVGRGRRLKDDDEYAPEKKTKAKAPKVEKVETKTHQRFTEKFQAAAKPKPKNELSDDDDFALLGKKAVVKQESEPPASLPEATSGRNKRTAATKSKYVLSDDSDDDFMELGKPDVKDESEASEPEEVVEKPVKRAATKAKPLYVDSDLEESGSDEVIEKPAKRVTAPAKAKPSAVVEDLDGSSLEEVVEKQPTKRAAAKAKPSYMDEEDDFNESASEEVVEKPTKRAAAKAKPSPVDHEDEFDESGSDEVVEKPTKRAAARAKPPPVDEEEDEFDEPESDEVVEKPTRRAAAKAKRTYMDEEFGSDSDDDGDDMLGDVGAMVKGIGAPATKGGRLSLFAMSRPEAGDAPIPKLKAKQSRSILDLDEHDDTNYEALAMSSPRKSSKPDEVDDFLSDDELPAAPKPAAKPTASKAKAPLSVVPAAAAKKRGRPAGSKNKAKADDAPAPAAKTTKAKTLTSKAKTAALSPAAKAYAAKKAKTASRKVLSDDEDEIMEDAPASPPPAAKPLARRPGRAAAAKAKAKPTYIDDDDDDDFVSADSGSGGRKGRKDESDAFDMDEDSE</sequence>
<dbReference type="InterPro" id="IPR031660">
    <property type="entry name" value="TOPRIM_C"/>
</dbReference>
<dbReference type="CDD" id="cd03481">
    <property type="entry name" value="TopoIIA_Trans_ScTopoIIA"/>
    <property type="match status" value="1"/>
</dbReference>
<feature type="domain" description="Toprim" evidence="17">
    <location>
        <begin position="547"/>
        <end position="661"/>
    </location>
</feature>
<feature type="compositionally biased region" description="Basic and acidic residues" evidence="16">
    <location>
        <begin position="1177"/>
        <end position="1196"/>
    </location>
</feature>
<feature type="compositionally biased region" description="Acidic residues" evidence="16">
    <location>
        <begin position="1590"/>
        <end position="1602"/>
    </location>
</feature>
<dbReference type="Pfam" id="PF02518">
    <property type="entry name" value="HATPase_c"/>
    <property type="match status" value="1"/>
</dbReference>
<dbReference type="Pfam" id="PF00204">
    <property type="entry name" value="DNA_gyraseB"/>
    <property type="match status" value="1"/>
</dbReference>
<dbReference type="CDD" id="cd00187">
    <property type="entry name" value="TOP4c"/>
    <property type="match status" value="1"/>
</dbReference>